<feature type="compositionally biased region" description="Polar residues" evidence="7">
    <location>
        <begin position="117"/>
        <end position="129"/>
    </location>
</feature>
<organism evidence="9 10">
    <name type="scientific">Filobasidium floriforme</name>
    <dbReference type="NCBI Taxonomy" id="5210"/>
    <lineage>
        <taxon>Eukaryota</taxon>
        <taxon>Fungi</taxon>
        <taxon>Dikarya</taxon>
        <taxon>Basidiomycota</taxon>
        <taxon>Agaricomycotina</taxon>
        <taxon>Tremellomycetes</taxon>
        <taxon>Filobasidiales</taxon>
        <taxon>Filobasidiaceae</taxon>
        <taxon>Filobasidium</taxon>
    </lineage>
</organism>
<keyword evidence="10" id="KW-1185">Reference proteome</keyword>
<dbReference type="InterPro" id="IPR007219">
    <property type="entry name" value="XnlR_reg_dom"/>
</dbReference>
<feature type="compositionally biased region" description="Basic and acidic residues" evidence="7">
    <location>
        <begin position="1"/>
        <end position="24"/>
    </location>
</feature>
<evidence type="ECO:0000256" key="5">
    <source>
        <dbReference type="ARBA" id="ARBA00023163"/>
    </source>
</evidence>
<dbReference type="Gene3D" id="4.10.240.10">
    <property type="entry name" value="Zn(2)-C6 fungal-type DNA-binding domain"/>
    <property type="match status" value="1"/>
</dbReference>
<dbReference type="SUPFAM" id="SSF57701">
    <property type="entry name" value="Zn2/Cys6 DNA-binding domain"/>
    <property type="match status" value="1"/>
</dbReference>
<dbReference type="InterPro" id="IPR036864">
    <property type="entry name" value="Zn2-C6_fun-type_DNA-bd_sf"/>
</dbReference>
<dbReference type="Proteomes" id="UP000812966">
    <property type="component" value="Unassembled WGS sequence"/>
</dbReference>
<evidence type="ECO:0000256" key="2">
    <source>
        <dbReference type="ARBA" id="ARBA00022723"/>
    </source>
</evidence>
<name>A0A8K0JHA4_9TREE</name>
<proteinExistence type="predicted"/>
<evidence type="ECO:0000256" key="1">
    <source>
        <dbReference type="ARBA" id="ARBA00004123"/>
    </source>
</evidence>
<reference evidence="9" key="1">
    <citation type="submission" date="2020-04" db="EMBL/GenBank/DDBJ databases">
        <title>Analysis of mating type loci in Filobasidium floriforme.</title>
        <authorList>
            <person name="Nowrousian M."/>
        </authorList>
    </citation>
    <scope>NUCLEOTIDE SEQUENCE</scope>
    <source>
        <strain evidence="9">CBS 6242</strain>
    </source>
</reference>
<keyword evidence="6" id="KW-0539">Nucleus</keyword>
<dbReference type="SMART" id="SM00066">
    <property type="entry name" value="GAL4"/>
    <property type="match status" value="1"/>
</dbReference>
<feature type="compositionally biased region" description="Polar residues" evidence="7">
    <location>
        <begin position="148"/>
        <end position="171"/>
    </location>
</feature>
<accession>A0A8K0JHA4</accession>
<gene>
    <name evidence="9" type="ORF">FFLO_05262</name>
</gene>
<feature type="region of interest" description="Disordered" evidence="7">
    <location>
        <begin position="782"/>
        <end position="801"/>
    </location>
</feature>
<dbReference type="Pfam" id="PF04082">
    <property type="entry name" value="Fungal_trans"/>
    <property type="match status" value="1"/>
</dbReference>
<evidence type="ECO:0000313" key="9">
    <source>
        <dbReference type="EMBL" id="KAG7530103.1"/>
    </source>
</evidence>
<dbReference type="Pfam" id="PF00172">
    <property type="entry name" value="Zn_clus"/>
    <property type="match status" value="1"/>
</dbReference>
<keyword evidence="3" id="KW-0805">Transcription regulation</keyword>
<dbReference type="SMART" id="SM00906">
    <property type="entry name" value="Fungal_trans"/>
    <property type="match status" value="1"/>
</dbReference>
<evidence type="ECO:0000256" key="7">
    <source>
        <dbReference type="SAM" id="MobiDB-lite"/>
    </source>
</evidence>
<dbReference type="PANTHER" id="PTHR31845">
    <property type="entry name" value="FINGER DOMAIN PROTEIN, PUTATIVE-RELATED"/>
    <property type="match status" value="1"/>
</dbReference>
<comment type="caution">
    <text evidence="9">The sequence shown here is derived from an EMBL/GenBank/DDBJ whole genome shotgun (WGS) entry which is preliminary data.</text>
</comment>
<dbReference type="PROSITE" id="PS00463">
    <property type="entry name" value="ZN2_CY6_FUNGAL_1"/>
    <property type="match status" value="1"/>
</dbReference>
<keyword evidence="2" id="KW-0479">Metal-binding</keyword>
<dbReference type="InterPro" id="IPR051089">
    <property type="entry name" value="prtT"/>
</dbReference>
<dbReference type="PANTHER" id="PTHR31845:SF17">
    <property type="entry name" value="ZN(II)2CYS6 TRANSCRIPTION FACTOR (EUROFUNG)"/>
    <property type="match status" value="1"/>
</dbReference>
<dbReference type="CDD" id="cd00067">
    <property type="entry name" value="GAL4"/>
    <property type="match status" value="1"/>
</dbReference>
<feature type="compositionally biased region" description="Polar residues" evidence="7">
    <location>
        <begin position="791"/>
        <end position="801"/>
    </location>
</feature>
<dbReference type="InterPro" id="IPR001138">
    <property type="entry name" value="Zn2Cys6_DnaBD"/>
</dbReference>
<dbReference type="CDD" id="cd12148">
    <property type="entry name" value="fungal_TF_MHR"/>
    <property type="match status" value="1"/>
</dbReference>
<dbReference type="EMBL" id="JABELV010000128">
    <property type="protein sequence ID" value="KAG7530103.1"/>
    <property type="molecule type" value="Genomic_DNA"/>
</dbReference>
<dbReference type="GO" id="GO:0005634">
    <property type="term" value="C:nucleus"/>
    <property type="evidence" value="ECO:0007669"/>
    <property type="project" value="UniProtKB-SubCell"/>
</dbReference>
<dbReference type="GO" id="GO:0000976">
    <property type="term" value="F:transcription cis-regulatory region binding"/>
    <property type="evidence" value="ECO:0007669"/>
    <property type="project" value="TreeGrafter"/>
</dbReference>
<feature type="compositionally biased region" description="Polar residues" evidence="7">
    <location>
        <begin position="243"/>
        <end position="256"/>
    </location>
</feature>
<evidence type="ECO:0000259" key="8">
    <source>
        <dbReference type="PROSITE" id="PS50048"/>
    </source>
</evidence>
<feature type="compositionally biased region" description="Polar residues" evidence="7">
    <location>
        <begin position="220"/>
        <end position="233"/>
    </location>
</feature>
<dbReference type="GO" id="GO:0006351">
    <property type="term" value="P:DNA-templated transcription"/>
    <property type="evidence" value="ECO:0007669"/>
    <property type="project" value="InterPro"/>
</dbReference>
<protein>
    <recommendedName>
        <fullName evidence="8">Zn(2)-C6 fungal-type domain-containing protein</fullName>
    </recommendedName>
</protein>
<dbReference type="AlphaFoldDB" id="A0A8K0JHA4"/>
<evidence type="ECO:0000313" key="10">
    <source>
        <dbReference type="Proteomes" id="UP000812966"/>
    </source>
</evidence>
<evidence type="ECO:0000256" key="3">
    <source>
        <dbReference type="ARBA" id="ARBA00023015"/>
    </source>
</evidence>
<dbReference type="GO" id="GO:0000981">
    <property type="term" value="F:DNA-binding transcription factor activity, RNA polymerase II-specific"/>
    <property type="evidence" value="ECO:0007669"/>
    <property type="project" value="InterPro"/>
</dbReference>
<evidence type="ECO:0000256" key="4">
    <source>
        <dbReference type="ARBA" id="ARBA00023125"/>
    </source>
</evidence>
<feature type="region of interest" description="Disordered" evidence="7">
    <location>
        <begin position="1"/>
        <end position="31"/>
    </location>
</feature>
<comment type="subcellular location">
    <subcellularLocation>
        <location evidence="1">Nucleus</location>
    </subcellularLocation>
</comment>
<keyword evidence="5" id="KW-0804">Transcription</keyword>
<feature type="region of interest" description="Disordered" evidence="7">
    <location>
        <begin position="117"/>
        <end position="178"/>
    </location>
</feature>
<evidence type="ECO:0000256" key="6">
    <source>
        <dbReference type="ARBA" id="ARBA00023242"/>
    </source>
</evidence>
<keyword evidence="4" id="KW-0238">DNA-binding</keyword>
<sequence length="974" mass="106507">MSGKGKAKETVLDEDAKSPRDFATDGKGGSGINRVNRACNHCRRMKMRCVGADDPPCKRCRVTGEDCVMEKPRKGTSSLDAPAGDDRIKHLESQVNSIQSTLSDLVTAIRSSSIVAPSQQQQLGNSVSPQGFYPSPASSHQRDGSGKPISSDTLDPRSTPNPNLNPSTQMWDESGFAIPTRPATGVSFGEYTNTTGWDYPFEASGMGSLLPGDALRDAQQDQQHSGQSTSLTPGRSRRKTEFKTSNSTSVNASPMNSDGEEEDGLATSMITAPLANMSSMAGLAEAAVERARAERMVSKVGGGKRGVEGDDGASATIKTVEGKTDDGRQTKKRKTDKSTDDAVFVVPKDPIQRAAAALNPPGIIVESHRSGKGKKTRKHVHAFPDVVSLGIVQEEEARQLFDLYFSGSNAFLPIYDPSYDTWDSLRLRSPFSLSAIIAVGARVRDGGGPISEVQRASTEHARKIGLGTMWTPVARIEAVQATLVLAGFSQNGWLPSGHAVRLGLDMEINHSFMKLLRGKMGAGKSAAQLEEERDLVIQARCWFTLYMIEHQMSYGTGRPAILREDASIAECRRFLDHPLSIATDVRLISTVEMIALRAPLHIVLTTSPEEPVSQETVVRLQQANGAFDRWLTYWERVMIERYGKAQNDFFMESLLAQRSYASLFINSQLLRGIKDAADVKKMPPDKRDLAIKAMRNAQSCLEIAIRGENYRAGLKYGVSIRYVSAAFAASFLIRIARLFPHELNLRKTAKDVEELASVLEQVPAGRYARSLRLLLRRARKSKYLPPPSMPGSPNKTHAQLPQNRTPIGTQSPWAGLAHPDMPTPAMHTMGHSTGMAPMLTQTSPLMSMTNISGKNESPSSNPESYEFDATFMQDLVNRAGLSFGNDQNLPLFLNGESLGETTENNNAMMGLEGFFLPPGKRAAFEYSDFLVARHMFAPADVDLRFLDLNAFGASNASQLGEFQPDQDMPPDTWW</sequence>
<dbReference type="GO" id="GO:0008270">
    <property type="term" value="F:zinc ion binding"/>
    <property type="evidence" value="ECO:0007669"/>
    <property type="project" value="InterPro"/>
</dbReference>
<feature type="region of interest" description="Disordered" evidence="7">
    <location>
        <begin position="208"/>
        <end position="264"/>
    </location>
</feature>
<dbReference type="PROSITE" id="PS50048">
    <property type="entry name" value="ZN2_CY6_FUNGAL_2"/>
    <property type="match status" value="1"/>
</dbReference>
<feature type="domain" description="Zn(2)-C6 fungal-type" evidence="8">
    <location>
        <begin position="38"/>
        <end position="69"/>
    </location>
</feature>